<keyword evidence="10" id="KW-1185">Reference proteome</keyword>
<feature type="region of interest" description="Disordered" evidence="7">
    <location>
        <begin position="1"/>
        <end position="23"/>
    </location>
</feature>
<keyword evidence="4 6" id="KW-0804">Transcription</keyword>
<feature type="compositionally biased region" description="Basic and acidic residues" evidence="7">
    <location>
        <begin position="52"/>
        <end position="62"/>
    </location>
</feature>
<feature type="domain" description="OVATE" evidence="8">
    <location>
        <begin position="322"/>
        <end position="381"/>
    </location>
</feature>
<protein>
    <recommendedName>
        <fullName evidence="6">Transcription repressor</fullName>
    </recommendedName>
    <alternativeName>
        <fullName evidence="6">Ovate family protein</fullName>
    </alternativeName>
</protein>
<evidence type="ECO:0000256" key="5">
    <source>
        <dbReference type="ARBA" id="ARBA00023242"/>
    </source>
</evidence>
<keyword evidence="3 6" id="KW-0805">Transcription regulation</keyword>
<organism evidence="9 10">
    <name type="scientific">Beta vulgaris subsp. vulgaris</name>
    <name type="common">Beet</name>
    <dbReference type="NCBI Taxonomy" id="3555"/>
    <lineage>
        <taxon>Eukaryota</taxon>
        <taxon>Viridiplantae</taxon>
        <taxon>Streptophyta</taxon>
        <taxon>Embryophyta</taxon>
        <taxon>Tracheophyta</taxon>
        <taxon>Spermatophyta</taxon>
        <taxon>Magnoliopsida</taxon>
        <taxon>eudicotyledons</taxon>
        <taxon>Gunneridae</taxon>
        <taxon>Pentapetalae</taxon>
        <taxon>Caryophyllales</taxon>
        <taxon>Chenopodiaceae</taxon>
        <taxon>Betoideae</taxon>
        <taxon>Beta</taxon>
    </lineage>
</organism>
<evidence type="ECO:0000256" key="6">
    <source>
        <dbReference type="RuleBase" id="RU367028"/>
    </source>
</evidence>
<comment type="subcellular location">
    <subcellularLocation>
        <location evidence="1 6">Nucleus</location>
    </subcellularLocation>
</comment>
<feature type="region of interest" description="Disordered" evidence="7">
    <location>
        <begin position="40"/>
        <end position="73"/>
    </location>
</feature>
<keyword evidence="2 6" id="KW-0678">Repressor</keyword>
<evidence type="ECO:0000313" key="9">
    <source>
        <dbReference type="EMBL" id="KMS96648.1"/>
    </source>
</evidence>
<evidence type="ECO:0000313" key="10">
    <source>
        <dbReference type="Proteomes" id="UP000035740"/>
    </source>
</evidence>
<dbReference type="OrthoDB" id="1928390at2759"/>
<dbReference type="InterPro" id="IPR038933">
    <property type="entry name" value="Ovate"/>
</dbReference>
<name>A0A0J8B9H6_BETVV</name>
<dbReference type="GO" id="GO:0005634">
    <property type="term" value="C:nucleus"/>
    <property type="evidence" value="ECO:0007669"/>
    <property type="project" value="UniProtKB-SubCell"/>
</dbReference>
<dbReference type="AlphaFoldDB" id="A0A0J8B9H6"/>
<dbReference type="NCBIfam" id="TIGR01568">
    <property type="entry name" value="A_thal_3678"/>
    <property type="match status" value="1"/>
</dbReference>
<comment type="function">
    <text evidence="6">Transcriptional repressor that regulates multiple aspects of plant growth and development.</text>
</comment>
<gene>
    <name evidence="9" type="ORF">BVRB_8g201110</name>
</gene>
<evidence type="ECO:0000259" key="8">
    <source>
        <dbReference type="PROSITE" id="PS51754"/>
    </source>
</evidence>
<proteinExistence type="predicted"/>
<dbReference type="InterPro" id="IPR006458">
    <property type="entry name" value="Ovate_C"/>
</dbReference>
<sequence length="388" mass="45263">MMSWGRKKPSSSSSSSSSSSHPHLISHVFPLSWLSKFKRTSDKPSTRIQNSKQKEKQQEKLQRVSSLKHSPKTPPTFYWDNRFYTQDDDGFWRFSLNEEYMQGDNELIVPENYCGNCKSNVKQAATKKRNQKSRVLKAEIVPEKEEASKEHVKKASLRRTYRRIMEATEELHRELDEVNGYRKSVEKEMSEFELLHVMQMMGRADARLPYLDSGKNPSPTSRDFGSFHQETKDGNDTISEWQNLKDDKIKEVLLKSDQKQRKSFHVGRGTSKVKVSSPKTPSNKIEICKVKALEDMKKAKMKKKLKELQLDDKAADMGSFAVVKSTRNPQQDFRDSMFEMIMEKRIRKPEELEELLACYLTLNADEYHGLIIKAFRQVWRELEEACYN</sequence>
<keyword evidence="5 6" id="KW-0539">Nucleus</keyword>
<dbReference type="Proteomes" id="UP000035740">
    <property type="component" value="Unassembled WGS sequence"/>
</dbReference>
<accession>A0A0J8B9H6</accession>
<dbReference type="KEGG" id="bvg:104882948"/>
<evidence type="ECO:0000256" key="2">
    <source>
        <dbReference type="ARBA" id="ARBA00022491"/>
    </source>
</evidence>
<evidence type="ECO:0000256" key="3">
    <source>
        <dbReference type="ARBA" id="ARBA00023015"/>
    </source>
</evidence>
<dbReference type="Gramene" id="KMS96648">
    <property type="protein sequence ID" value="KMS96648"/>
    <property type="gene ID" value="BVRB_8g201110"/>
</dbReference>
<dbReference type="EMBL" id="KQ090365">
    <property type="protein sequence ID" value="KMS96648.1"/>
    <property type="molecule type" value="Genomic_DNA"/>
</dbReference>
<dbReference type="Pfam" id="PF04844">
    <property type="entry name" value="Ovate"/>
    <property type="match status" value="1"/>
</dbReference>
<dbReference type="PANTHER" id="PTHR33057:SF82">
    <property type="entry name" value="TRANSCRIPTION REPRESSOR OFP5"/>
    <property type="match status" value="1"/>
</dbReference>
<evidence type="ECO:0000256" key="1">
    <source>
        <dbReference type="ARBA" id="ARBA00004123"/>
    </source>
</evidence>
<evidence type="ECO:0000256" key="7">
    <source>
        <dbReference type="SAM" id="MobiDB-lite"/>
    </source>
</evidence>
<dbReference type="GO" id="GO:0045892">
    <property type="term" value="P:negative regulation of DNA-templated transcription"/>
    <property type="evidence" value="ECO:0007669"/>
    <property type="project" value="UniProtKB-UniRule"/>
</dbReference>
<evidence type="ECO:0000256" key="4">
    <source>
        <dbReference type="ARBA" id="ARBA00023163"/>
    </source>
</evidence>
<dbReference type="PROSITE" id="PS51754">
    <property type="entry name" value="OVATE"/>
    <property type="match status" value="1"/>
</dbReference>
<dbReference type="eggNOG" id="ENOG502QQT7">
    <property type="taxonomic scope" value="Eukaryota"/>
</dbReference>
<reference evidence="9 10" key="1">
    <citation type="journal article" date="2014" name="Nature">
        <title>The genome of the recently domesticated crop plant sugar beet (Beta vulgaris).</title>
        <authorList>
            <person name="Dohm J.C."/>
            <person name="Minoche A.E."/>
            <person name="Holtgrawe D."/>
            <person name="Capella-Gutierrez S."/>
            <person name="Zakrzewski F."/>
            <person name="Tafer H."/>
            <person name="Rupp O."/>
            <person name="Sorensen T.R."/>
            <person name="Stracke R."/>
            <person name="Reinhardt R."/>
            <person name="Goesmann A."/>
            <person name="Kraft T."/>
            <person name="Schulz B."/>
            <person name="Stadler P.F."/>
            <person name="Schmidt T."/>
            <person name="Gabaldon T."/>
            <person name="Lehrach H."/>
            <person name="Weisshaar B."/>
            <person name="Himmelbauer H."/>
        </authorList>
    </citation>
    <scope>NUCLEOTIDE SEQUENCE [LARGE SCALE GENOMIC DNA]</scope>
    <source>
        <tissue evidence="9">Taproot</tissue>
    </source>
</reference>
<dbReference type="OMA" id="WFDLNQA"/>
<dbReference type="PANTHER" id="PTHR33057">
    <property type="entry name" value="TRANSCRIPTION REPRESSOR OFP7-RELATED"/>
    <property type="match status" value="1"/>
</dbReference>
<feature type="compositionally biased region" description="Low complexity" evidence="7">
    <location>
        <begin position="10"/>
        <end position="20"/>
    </location>
</feature>